<dbReference type="EMBL" id="QJVJ01000004">
    <property type="protein sequence ID" value="PYI55022.1"/>
    <property type="molecule type" value="Genomic_DNA"/>
</dbReference>
<sequence>MNRSLRHPTQWLPALASGLRRVVRPGGAERNGTAPSKVAVPNPFWVIVHKEIGDHVRSWRYSLLLGLMALTCIASVYTASLGMKDAISTEEEVRSFFFLKLYTASSSGIPPFMTFVSFLGPLIGIGLGFDAVNAERNKGTLSRMLAQPIHRDDLINAKFAASFIVVAVLFFALGFLVAGFGIVVLGVPPTPEEFWRMVGFLLLSTVYVGFWLNLSILFSVRFRQAATSALSAISVWIFFLVFYGMIIDLVANALLSDSADPESLMRDQGLLLLLSRLSPSQLFGEATTTLLVPSVRSLGPLTMEQIVGAIPSPLPLGQSLLLVWPQLTGLIAATVVTFAISYALFMRQEIRSR</sequence>
<keyword evidence="3" id="KW-1185">Reference proteome</keyword>
<keyword evidence="1" id="KW-1133">Transmembrane helix</keyword>
<dbReference type="Pfam" id="PF12679">
    <property type="entry name" value="ABC2_membrane_2"/>
    <property type="match status" value="1"/>
</dbReference>
<dbReference type="RefSeq" id="WP_110840016.1">
    <property type="nucleotide sequence ID" value="NZ_QJVJ01000004.1"/>
</dbReference>
<keyword evidence="1" id="KW-0812">Transmembrane</keyword>
<feature type="transmembrane region" description="Helical" evidence="1">
    <location>
        <begin position="155"/>
        <end position="188"/>
    </location>
</feature>
<proteinExistence type="predicted"/>
<protein>
    <submittedName>
        <fullName evidence="2">ABC transporter permease</fullName>
    </submittedName>
</protein>
<dbReference type="PANTHER" id="PTHR43471:SF14">
    <property type="entry name" value="ABC-2 TYPE TRANSPORT SYSTEM PERMEASE PROTEIN"/>
    <property type="match status" value="1"/>
</dbReference>
<reference evidence="2 3" key="1">
    <citation type="submission" date="2018-05" db="EMBL/GenBank/DDBJ databases">
        <title>Paenibacillus flagellatus sp. nov., isolated from selenium mineral soil.</title>
        <authorList>
            <person name="Dai X."/>
        </authorList>
    </citation>
    <scope>NUCLEOTIDE SEQUENCE [LARGE SCALE GENOMIC DNA]</scope>
    <source>
        <strain evidence="2 3">DXL2</strain>
    </source>
</reference>
<feature type="transmembrane region" description="Helical" evidence="1">
    <location>
        <begin position="194"/>
        <end position="218"/>
    </location>
</feature>
<feature type="transmembrane region" description="Helical" evidence="1">
    <location>
        <begin position="323"/>
        <end position="345"/>
    </location>
</feature>
<comment type="caution">
    <text evidence="2">The sequence shown here is derived from an EMBL/GenBank/DDBJ whole genome shotgun (WGS) entry which is preliminary data.</text>
</comment>
<feature type="transmembrane region" description="Helical" evidence="1">
    <location>
        <begin position="112"/>
        <end position="134"/>
    </location>
</feature>
<feature type="transmembrane region" description="Helical" evidence="1">
    <location>
        <begin position="59"/>
        <end position="79"/>
    </location>
</feature>
<evidence type="ECO:0000313" key="2">
    <source>
        <dbReference type="EMBL" id="PYI55022.1"/>
    </source>
</evidence>
<organism evidence="2 3">
    <name type="scientific">Paenibacillus flagellatus</name>
    <dbReference type="NCBI Taxonomy" id="2211139"/>
    <lineage>
        <taxon>Bacteria</taxon>
        <taxon>Bacillati</taxon>
        <taxon>Bacillota</taxon>
        <taxon>Bacilli</taxon>
        <taxon>Bacillales</taxon>
        <taxon>Paenibacillaceae</taxon>
        <taxon>Paenibacillus</taxon>
    </lineage>
</organism>
<keyword evidence="1" id="KW-0472">Membrane</keyword>
<name>A0A2V5K855_9BACL</name>
<dbReference type="GO" id="GO:0140359">
    <property type="term" value="F:ABC-type transporter activity"/>
    <property type="evidence" value="ECO:0007669"/>
    <property type="project" value="InterPro"/>
</dbReference>
<dbReference type="PANTHER" id="PTHR43471">
    <property type="entry name" value="ABC TRANSPORTER PERMEASE"/>
    <property type="match status" value="1"/>
</dbReference>
<evidence type="ECO:0000313" key="3">
    <source>
        <dbReference type="Proteomes" id="UP000247476"/>
    </source>
</evidence>
<feature type="transmembrane region" description="Helical" evidence="1">
    <location>
        <begin position="230"/>
        <end position="255"/>
    </location>
</feature>
<dbReference type="Proteomes" id="UP000247476">
    <property type="component" value="Unassembled WGS sequence"/>
</dbReference>
<gene>
    <name evidence="2" type="ORF">DLM86_10805</name>
</gene>
<accession>A0A2V5K855</accession>
<dbReference type="AlphaFoldDB" id="A0A2V5K855"/>
<dbReference type="GO" id="GO:0005886">
    <property type="term" value="C:plasma membrane"/>
    <property type="evidence" value="ECO:0007669"/>
    <property type="project" value="UniProtKB-SubCell"/>
</dbReference>
<dbReference type="OrthoDB" id="9795677at2"/>
<evidence type="ECO:0000256" key="1">
    <source>
        <dbReference type="SAM" id="Phobius"/>
    </source>
</evidence>